<accession>A0A3E0IAM4</accession>
<dbReference type="OrthoDB" id="3698515at2"/>
<dbReference type="AlphaFoldDB" id="A0A3E0IAM4"/>
<proteinExistence type="predicted"/>
<evidence type="ECO:0000313" key="3">
    <source>
        <dbReference type="Proteomes" id="UP000256269"/>
    </source>
</evidence>
<sequence>MDVTSTLLSGSRRKRVIYAGWLAVGIGLIGAPLVVLSLWPGIDHTPYSANTVLLAFGLCLCSVAYAFGRAAIAGMTEGRPRPVSGPGNIPYVLAGVFLVVAVGSLVIAAG</sequence>
<comment type="caution">
    <text evidence="2">The sequence shown here is derived from an EMBL/GenBank/DDBJ whole genome shotgun (WGS) entry which is preliminary data.</text>
</comment>
<dbReference type="EMBL" id="QUNO01000001">
    <property type="protein sequence ID" value="REH55720.1"/>
    <property type="molecule type" value="Genomic_DNA"/>
</dbReference>
<gene>
    <name evidence="2" type="ORF">BCF44_101746</name>
</gene>
<evidence type="ECO:0000313" key="2">
    <source>
        <dbReference type="EMBL" id="REH55720.1"/>
    </source>
</evidence>
<organism evidence="2 3">
    <name type="scientific">Kutzneria buriramensis</name>
    <dbReference type="NCBI Taxonomy" id="1045776"/>
    <lineage>
        <taxon>Bacteria</taxon>
        <taxon>Bacillati</taxon>
        <taxon>Actinomycetota</taxon>
        <taxon>Actinomycetes</taxon>
        <taxon>Pseudonocardiales</taxon>
        <taxon>Pseudonocardiaceae</taxon>
        <taxon>Kutzneria</taxon>
    </lineage>
</organism>
<feature type="transmembrane region" description="Helical" evidence="1">
    <location>
        <begin position="51"/>
        <end position="68"/>
    </location>
</feature>
<feature type="transmembrane region" description="Helical" evidence="1">
    <location>
        <begin position="16"/>
        <end position="39"/>
    </location>
</feature>
<keyword evidence="1" id="KW-1133">Transmembrane helix</keyword>
<name>A0A3E0IAM4_9PSEU</name>
<keyword evidence="3" id="KW-1185">Reference proteome</keyword>
<reference evidence="2 3" key="1">
    <citation type="submission" date="2018-08" db="EMBL/GenBank/DDBJ databases">
        <title>Genomic Encyclopedia of Archaeal and Bacterial Type Strains, Phase II (KMG-II): from individual species to whole genera.</title>
        <authorList>
            <person name="Goeker M."/>
        </authorList>
    </citation>
    <scope>NUCLEOTIDE SEQUENCE [LARGE SCALE GENOMIC DNA]</scope>
    <source>
        <strain evidence="2 3">DSM 45791</strain>
    </source>
</reference>
<feature type="transmembrane region" description="Helical" evidence="1">
    <location>
        <begin position="89"/>
        <end position="109"/>
    </location>
</feature>
<dbReference type="Proteomes" id="UP000256269">
    <property type="component" value="Unassembled WGS sequence"/>
</dbReference>
<keyword evidence="1" id="KW-0812">Transmembrane</keyword>
<dbReference type="RefSeq" id="WP_116172585.1">
    <property type="nucleotide sequence ID" value="NZ_CP144375.1"/>
</dbReference>
<protein>
    <submittedName>
        <fullName evidence="2">Uncharacterized protein</fullName>
    </submittedName>
</protein>
<evidence type="ECO:0000256" key="1">
    <source>
        <dbReference type="SAM" id="Phobius"/>
    </source>
</evidence>
<keyword evidence="1" id="KW-0472">Membrane</keyword>